<dbReference type="AlphaFoldDB" id="A0A7X1E3G8"/>
<evidence type="ECO:0000313" key="8">
    <source>
        <dbReference type="Proteomes" id="UP000525652"/>
    </source>
</evidence>
<evidence type="ECO:0000256" key="3">
    <source>
        <dbReference type="ARBA" id="ARBA00022840"/>
    </source>
</evidence>
<dbReference type="GO" id="GO:0005524">
    <property type="term" value="F:ATP binding"/>
    <property type="evidence" value="ECO:0007669"/>
    <property type="project" value="UniProtKB-UniRule"/>
</dbReference>
<evidence type="ECO:0000256" key="5">
    <source>
        <dbReference type="HAMAP-Rule" id="MF_00376"/>
    </source>
</evidence>
<dbReference type="Proteomes" id="UP000525652">
    <property type="component" value="Unassembled WGS sequence"/>
</dbReference>
<dbReference type="NCBIfam" id="TIGR00152">
    <property type="entry name" value="dephospho-CoA kinase"/>
    <property type="match status" value="1"/>
</dbReference>
<comment type="subcellular location">
    <subcellularLocation>
        <location evidence="5">Cytoplasm</location>
    </subcellularLocation>
</comment>
<dbReference type="GO" id="GO:0004140">
    <property type="term" value="F:dephospho-CoA kinase activity"/>
    <property type="evidence" value="ECO:0007669"/>
    <property type="project" value="UniProtKB-UniRule"/>
</dbReference>
<dbReference type="PROSITE" id="PS51219">
    <property type="entry name" value="DPCK"/>
    <property type="match status" value="1"/>
</dbReference>
<accession>A0A7X1E3G8</accession>
<dbReference type="Gene3D" id="3.40.50.300">
    <property type="entry name" value="P-loop containing nucleotide triphosphate hydrolases"/>
    <property type="match status" value="1"/>
</dbReference>
<keyword evidence="2 5" id="KW-0547">Nucleotide-binding</keyword>
<comment type="caution">
    <text evidence="7">The sequence shown here is derived from an EMBL/GenBank/DDBJ whole genome shotgun (WGS) entry which is preliminary data.</text>
</comment>
<organism evidence="7 8">
    <name type="scientific">Puniceicoccus vermicola</name>
    <dbReference type="NCBI Taxonomy" id="388746"/>
    <lineage>
        <taxon>Bacteria</taxon>
        <taxon>Pseudomonadati</taxon>
        <taxon>Verrucomicrobiota</taxon>
        <taxon>Opitutia</taxon>
        <taxon>Puniceicoccales</taxon>
        <taxon>Puniceicoccaceae</taxon>
        <taxon>Puniceicoccus</taxon>
    </lineage>
</organism>
<evidence type="ECO:0000256" key="6">
    <source>
        <dbReference type="NCBIfam" id="TIGR00152"/>
    </source>
</evidence>
<dbReference type="EMBL" id="JACHVA010000040">
    <property type="protein sequence ID" value="MBC2600963.1"/>
    <property type="molecule type" value="Genomic_DNA"/>
</dbReference>
<reference evidence="7 8" key="1">
    <citation type="submission" date="2020-07" db="EMBL/GenBank/DDBJ databases">
        <authorList>
            <person name="Feng X."/>
        </authorList>
    </citation>
    <scope>NUCLEOTIDE SEQUENCE [LARGE SCALE GENOMIC DNA]</scope>
    <source>
        <strain evidence="7 8">JCM14086</strain>
    </source>
</reference>
<protein>
    <recommendedName>
        <fullName evidence="5 6">Dephospho-CoA kinase</fullName>
        <ecNumber evidence="5 6">2.7.1.24</ecNumber>
    </recommendedName>
    <alternativeName>
        <fullName evidence="5">Dephosphocoenzyme A kinase</fullName>
    </alternativeName>
</protein>
<comment type="similarity">
    <text evidence="1 5">Belongs to the CoaE family.</text>
</comment>
<comment type="pathway">
    <text evidence="5">Cofactor biosynthesis; coenzyme A biosynthesis; CoA from (R)-pantothenate: step 5/5.</text>
</comment>
<keyword evidence="8" id="KW-1185">Reference proteome</keyword>
<keyword evidence="4 5" id="KW-0173">Coenzyme A biosynthesis</keyword>
<dbReference type="PANTHER" id="PTHR10695">
    <property type="entry name" value="DEPHOSPHO-COA KINASE-RELATED"/>
    <property type="match status" value="1"/>
</dbReference>
<sequence>MHGIRLGLTGTIGSGKSTVLSLMAKQGWRGVRTDHLAREEMETPKAIAKIRDRWGSAVFDEEGVLDREAVAGIVFVNDEELNWLENLLHPLVRQRWMQRMEEDAENDVVVEIPLLFEKKLASHFDFVVSLNCPEPLQFERLRARGLSANDIEARKLRQLPASEKDSRADFVISNSGTISFLEKQVIRLSERIRGMANRKS</sequence>
<feature type="binding site" evidence="5">
    <location>
        <begin position="13"/>
        <end position="18"/>
    </location>
    <ligand>
        <name>ATP</name>
        <dbReference type="ChEBI" id="CHEBI:30616"/>
    </ligand>
</feature>
<dbReference type="GO" id="GO:0005737">
    <property type="term" value="C:cytoplasm"/>
    <property type="evidence" value="ECO:0007669"/>
    <property type="project" value="UniProtKB-SubCell"/>
</dbReference>
<dbReference type="HAMAP" id="MF_00376">
    <property type="entry name" value="Dephospho_CoA_kinase"/>
    <property type="match status" value="1"/>
</dbReference>
<gene>
    <name evidence="5" type="primary">coaE</name>
    <name evidence="7" type="ORF">H5P30_04130</name>
</gene>
<name>A0A7X1E3G8_9BACT</name>
<dbReference type="RefSeq" id="WP_185691697.1">
    <property type="nucleotide sequence ID" value="NZ_JACHVA010000040.1"/>
</dbReference>
<dbReference type="UniPathway" id="UPA00241">
    <property type="reaction ID" value="UER00356"/>
</dbReference>
<comment type="function">
    <text evidence="5">Catalyzes the phosphorylation of the 3'-hydroxyl group of dephosphocoenzyme A to form coenzyme A.</text>
</comment>
<evidence type="ECO:0000256" key="2">
    <source>
        <dbReference type="ARBA" id="ARBA00022741"/>
    </source>
</evidence>
<keyword evidence="5" id="KW-0963">Cytoplasm</keyword>
<dbReference type="SUPFAM" id="SSF52540">
    <property type="entry name" value="P-loop containing nucleoside triphosphate hydrolases"/>
    <property type="match status" value="1"/>
</dbReference>
<keyword evidence="5 7" id="KW-0418">Kinase</keyword>
<keyword evidence="5 7" id="KW-0808">Transferase</keyword>
<evidence type="ECO:0000313" key="7">
    <source>
        <dbReference type="EMBL" id="MBC2600963.1"/>
    </source>
</evidence>
<keyword evidence="3 5" id="KW-0067">ATP-binding</keyword>
<dbReference type="InterPro" id="IPR027417">
    <property type="entry name" value="P-loop_NTPase"/>
</dbReference>
<dbReference type="GO" id="GO:0015937">
    <property type="term" value="P:coenzyme A biosynthetic process"/>
    <property type="evidence" value="ECO:0007669"/>
    <property type="project" value="UniProtKB-UniRule"/>
</dbReference>
<dbReference type="PROSITE" id="PS50096">
    <property type="entry name" value="IQ"/>
    <property type="match status" value="1"/>
</dbReference>
<proteinExistence type="inferred from homology"/>
<dbReference type="PANTHER" id="PTHR10695:SF46">
    <property type="entry name" value="BIFUNCTIONAL COENZYME A SYNTHASE-RELATED"/>
    <property type="match status" value="1"/>
</dbReference>
<comment type="catalytic activity">
    <reaction evidence="5">
        <text>3'-dephospho-CoA + ATP = ADP + CoA + H(+)</text>
        <dbReference type="Rhea" id="RHEA:18245"/>
        <dbReference type="ChEBI" id="CHEBI:15378"/>
        <dbReference type="ChEBI" id="CHEBI:30616"/>
        <dbReference type="ChEBI" id="CHEBI:57287"/>
        <dbReference type="ChEBI" id="CHEBI:57328"/>
        <dbReference type="ChEBI" id="CHEBI:456216"/>
        <dbReference type="EC" id="2.7.1.24"/>
    </reaction>
</comment>
<evidence type="ECO:0000256" key="4">
    <source>
        <dbReference type="ARBA" id="ARBA00022993"/>
    </source>
</evidence>
<dbReference type="Pfam" id="PF01121">
    <property type="entry name" value="CoaE"/>
    <property type="match status" value="1"/>
</dbReference>
<dbReference type="CDD" id="cd02022">
    <property type="entry name" value="DPCK"/>
    <property type="match status" value="1"/>
</dbReference>
<dbReference type="EC" id="2.7.1.24" evidence="5 6"/>
<evidence type="ECO:0000256" key="1">
    <source>
        <dbReference type="ARBA" id="ARBA00009018"/>
    </source>
</evidence>
<dbReference type="InterPro" id="IPR001977">
    <property type="entry name" value="Depp_CoAkinase"/>
</dbReference>